<dbReference type="RefSeq" id="WP_099090636.1">
    <property type="nucleotide sequence ID" value="NZ_CP093217.1"/>
</dbReference>
<organism evidence="1 3">
    <name type="scientific">Staphylococcus edaphicus</name>
    <dbReference type="NCBI Taxonomy" id="1955013"/>
    <lineage>
        <taxon>Bacteria</taxon>
        <taxon>Bacillati</taxon>
        <taxon>Bacillota</taxon>
        <taxon>Bacilli</taxon>
        <taxon>Bacillales</taxon>
        <taxon>Staphylococcaceae</taxon>
        <taxon>Staphylococcus</taxon>
    </lineage>
</organism>
<dbReference type="EMBL" id="MRZN01000014">
    <property type="protein sequence ID" value="PHK49301.1"/>
    <property type="molecule type" value="Genomic_DNA"/>
</dbReference>
<reference evidence="1" key="1">
    <citation type="journal article" date="2017" name="Appl. Environ. Microbiol.">
        <title>Staphylococcus edaphicus sp. nov., isolated in Antarctica, harbours mecC gene and genomic islands with suspected role in adaptation to extreme environment.</title>
        <authorList>
            <person name="Pantucek R."/>
            <person name="Sedlacek I."/>
            <person name="Indrakova A."/>
            <person name="Vrbovska V."/>
            <person name="Maslanova I."/>
            <person name="Kovarovic V."/>
            <person name="Svec P."/>
            <person name="Kralova S."/>
            <person name="Kristofova L."/>
            <person name="Keklakova J."/>
            <person name="Petras P."/>
            <person name="Doskar J."/>
        </authorList>
    </citation>
    <scope>NUCLEOTIDE SEQUENCE</scope>
    <source>
        <strain evidence="1">CCM 8730</strain>
    </source>
</reference>
<name>A0A2C6VG66_9STAP</name>
<reference evidence="2" key="4">
    <citation type="submission" date="2022-03" db="EMBL/GenBank/DDBJ databases">
        <title>Complete Genome Sequence of Staphylococcus edaphicus strain CCM 8731.</title>
        <authorList>
            <person name="Rimmer C.O."/>
            <person name="Thomas J.C."/>
        </authorList>
    </citation>
    <scope>NUCLEOTIDE SEQUENCE</scope>
    <source>
        <strain evidence="2">CCM 8731</strain>
    </source>
</reference>
<evidence type="ECO:0000313" key="3">
    <source>
        <dbReference type="Proteomes" id="UP000223828"/>
    </source>
</evidence>
<sequence>MNKINYLFIGKDPYFFNTEKMKVDENAEYKNIQLKNYPTENVAFFPYYTDGKRENNNEWLNIVTFRRIIGLLSKKQLSCIDDFHTTFQKKPEQIAFDYQKKGVYFCNLNEIKANITKESINSLIIENDNKFWEIDTNTKVLCFGSDAIKYFKTKQLYKNHSSNLGTFPHPSSNNYNVFWKHYDKDFNPIIHNLDIDLLPPTP</sequence>
<dbReference type="AlphaFoldDB" id="A0A2C6VG66"/>
<protein>
    <submittedName>
        <fullName evidence="1">Uncharacterized protein</fullName>
    </submittedName>
</protein>
<evidence type="ECO:0000313" key="4">
    <source>
        <dbReference type="Proteomes" id="UP001056588"/>
    </source>
</evidence>
<dbReference type="EMBL" id="CP093217">
    <property type="protein sequence ID" value="UQW80996.1"/>
    <property type="molecule type" value="Genomic_DNA"/>
</dbReference>
<dbReference type="OrthoDB" id="9951090at2"/>
<accession>A0A2C6VG66</accession>
<dbReference type="Proteomes" id="UP000223828">
    <property type="component" value="Unassembled WGS sequence"/>
</dbReference>
<evidence type="ECO:0000313" key="1">
    <source>
        <dbReference type="EMBL" id="PHK49301.1"/>
    </source>
</evidence>
<dbReference type="Proteomes" id="UP001056588">
    <property type="component" value="Chromosome"/>
</dbReference>
<gene>
    <name evidence="1" type="ORF">BTJ66_09020</name>
    <name evidence="2" type="ORF">MNY58_10465</name>
</gene>
<reference evidence="1" key="3">
    <citation type="submission" date="2017-10" db="EMBL/GenBank/DDBJ databases">
        <authorList>
            <person name="Vrbovska V."/>
            <person name="Kovarovic V."/>
            <person name="Indrakova A."/>
        </authorList>
    </citation>
    <scope>NUCLEOTIDE SEQUENCE</scope>
    <source>
        <strain evidence="1">CCM 8730</strain>
    </source>
</reference>
<keyword evidence="4" id="KW-1185">Reference proteome</keyword>
<proteinExistence type="predicted"/>
<evidence type="ECO:0000313" key="2">
    <source>
        <dbReference type="EMBL" id="UQW80996.1"/>
    </source>
</evidence>
<reference evidence="3" key="2">
    <citation type="submission" date="2017-10" db="EMBL/GenBank/DDBJ databases">
        <title>Staphylococcus edaphicus sp. nov., isolated in Antarctica, harbouring mecC gene and genomic islands essential in adaptation to extreme environment.</title>
        <authorList>
            <person name="Pantucek R."/>
            <person name="Sedlacek I."/>
            <person name="Indrakova A."/>
            <person name="Vrbovska V."/>
            <person name="Maslanova I."/>
            <person name="Kovarovic V."/>
            <person name="Svec P."/>
            <person name="Kralova S."/>
            <person name="Kristofova L."/>
            <person name="Keklakova J."/>
            <person name="Petras P."/>
            <person name="Doskar J."/>
        </authorList>
    </citation>
    <scope>NUCLEOTIDE SEQUENCE [LARGE SCALE GENOMIC DNA]</scope>
    <source>
        <strain evidence="3">CCM 5085</strain>
    </source>
</reference>